<sequence length="115" mass="12903">MVELRSIQKSLSSGEKEKAELMQSLAKLKDDLTRLQLCESSPDISTLSLPQEKLSTASQTDLSGELMPIGTRLAEMARMRLLYDEARKKIQLIQQQLADLEEKVVPGQAESDQDR</sequence>
<name>A0A7R9PGA0_TIMCA</name>
<gene>
    <name evidence="3" type="ORF">TCMB3V08_LOCUS14190</name>
</gene>
<evidence type="ECO:0000313" key="3">
    <source>
        <dbReference type="EMBL" id="CAD7581657.1"/>
    </source>
</evidence>
<reference evidence="3" key="1">
    <citation type="submission" date="2020-11" db="EMBL/GenBank/DDBJ databases">
        <authorList>
            <person name="Tran Van P."/>
        </authorList>
    </citation>
    <scope>NUCLEOTIDE SEQUENCE</scope>
</reference>
<keyword evidence="1" id="KW-0175">Coiled coil</keyword>
<accession>A0A7R9PGA0</accession>
<dbReference type="AlphaFoldDB" id="A0A7R9PGA0"/>
<evidence type="ECO:0000256" key="1">
    <source>
        <dbReference type="SAM" id="Coils"/>
    </source>
</evidence>
<feature type="coiled-coil region" evidence="1">
    <location>
        <begin position="76"/>
        <end position="103"/>
    </location>
</feature>
<organism evidence="3">
    <name type="scientific">Timema californicum</name>
    <name type="common">California timema</name>
    <name type="synonym">Walking stick</name>
    <dbReference type="NCBI Taxonomy" id="61474"/>
    <lineage>
        <taxon>Eukaryota</taxon>
        <taxon>Metazoa</taxon>
        <taxon>Ecdysozoa</taxon>
        <taxon>Arthropoda</taxon>
        <taxon>Hexapoda</taxon>
        <taxon>Insecta</taxon>
        <taxon>Pterygota</taxon>
        <taxon>Neoptera</taxon>
        <taxon>Polyneoptera</taxon>
        <taxon>Phasmatodea</taxon>
        <taxon>Timematodea</taxon>
        <taxon>Timematoidea</taxon>
        <taxon>Timematidae</taxon>
        <taxon>Timema</taxon>
    </lineage>
</organism>
<feature type="domain" description="WWC1-like helical hairpin" evidence="2">
    <location>
        <begin position="71"/>
        <end position="115"/>
    </location>
</feature>
<protein>
    <submittedName>
        <fullName evidence="3">(California timema) hypothetical protein</fullName>
    </submittedName>
</protein>
<dbReference type="Pfam" id="PF25802">
    <property type="entry name" value="WWC1"/>
    <property type="match status" value="1"/>
</dbReference>
<dbReference type="EMBL" id="OE225899">
    <property type="protein sequence ID" value="CAD7581657.1"/>
    <property type="molecule type" value="Genomic_DNA"/>
</dbReference>
<evidence type="ECO:0000259" key="2">
    <source>
        <dbReference type="Pfam" id="PF25802"/>
    </source>
</evidence>
<dbReference type="InterPro" id="IPR057747">
    <property type="entry name" value="WWC1_hairpin"/>
</dbReference>
<proteinExistence type="predicted"/>